<keyword evidence="2" id="KW-0732">Signal</keyword>
<name>A0ABZ0CUA3_9BURK</name>
<feature type="chain" id="PRO_5046095083" evidence="2">
    <location>
        <begin position="22"/>
        <end position="534"/>
    </location>
</feature>
<evidence type="ECO:0000256" key="2">
    <source>
        <dbReference type="SAM" id="SignalP"/>
    </source>
</evidence>
<dbReference type="Proteomes" id="UP001303946">
    <property type="component" value="Chromosome"/>
</dbReference>
<feature type="region of interest" description="Disordered" evidence="1">
    <location>
        <begin position="36"/>
        <end position="56"/>
    </location>
</feature>
<accession>A0ABZ0CUA3</accession>
<sequence>MNKVRSTARATRSHFHLPILAALTLAATLVACGGSSDGTNSRPYTPAPPQATQPGSITGRVLSADTGLPVAGATVTAGGTTVTTGADGTFAITGLTEADRVPVTISAGGHASTVRITSVTGGTTTAVTAQMLMIANTTSIDAAAGGTATVPGSTAQLVFPAGSIVTSTGAAPTQAVLVRVTPINLTQNPSALTGDYRTTNNGAEAWLESFGAASVVLTDAASGSYNIATGQAATVRIPVSTRASTLPNSVPLYWFDEAAGLWVQEGTATLGGTAPNQYYEGSVARAGDWTAAQVISTVQVAGCVRDETGAAVVRARVEAEGVTYSGMSNVLTDGYGNFSVPVRTNATAIVSARSGTSLSNARAATTTTANLNIGSPCLIFSDAAISIKLTWGALPEDVDSHLLTPHGTHIDYTQKGSLTTSPYANLDIDDVTSFGPEIVTIRRVASGTYRYFLHNYSGTFNPGMTASPVRVEVTYGGNTRVFTPGPGEGTSTYWHALDIVVSAQCDITVTAADTWSATAPANPNQNGGAVTYCN</sequence>
<keyword evidence="4" id="KW-1185">Reference proteome</keyword>
<dbReference type="Pfam" id="PF13620">
    <property type="entry name" value="CarboxypepD_reg"/>
    <property type="match status" value="1"/>
</dbReference>
<dbReference type="Gene3D" id="2.60.40.1120">
    <property type="entry name" value="Carboxypeptidase-like, regulatory domain"/>
    <property type="match status" value="1"/>
</dbReference>
<dbReference type="PROSITE" id="PS51257">
    <property type="entry name" value="PROKAR_LIPOPROTEIN"/>
    <property type="match status" value="1"/>
</dbReference>
<evidence type="ECO:0000256" key="1">
    <source>
        <dbReference type="SAM" id="MobiDB-lite"/>
    </source>
</evidence>
<gene>
    <name evidence="3" type="ORF">RXV79_00495</name>
</gene>
<evidence type="ECO:0000313" key="3">
    <source>
        <dbReference type="EMBL" id="WOB08545.1"/>
    </source>
</evidence>
<dbReference type="EMBL" id="CP136336">
    <property type="protein sequence ID" value="WOB08545.1"/>
    <property type="molecule type" value="Genomic_DNA"/>
</dbReference>
<dbReference type="InterPro" id="IPR008969">
    <property type="entry name" value="CarboxyPept-like_regulatory"/>
</dbReference>
<protein>
    <submittedName>
        <fullName evidence="3">Carboxypeptidase regulatory-like domain-containing protein</fullName>
    </submittedName>
</protein>
<organism evidence="3 4">
    <name type="scientific">Piscinibacter gummiphilus</name>
    <dbReference type="NCBI Taxonomy" id="946333"/>
    <lineage>
        <taxon>Bacteria</taxon>
        <taxon>Pseudomonadati</taxon>
        <taxon>Pseudomonadota</taxon>
        <taxon>Betaproteobacteria</taxon>
        <taxon>Burkholderiales</taxon>
        <taxon>Sphaerotilaceae</taxon>
        <taxon>Piscinibacter</taxon>
    </lineage>
</organism>
<proteinExistence type="predicted"/>
<feature type="signal peptide" evidence="2">
    <location>
        <begin position="1"/>
        <end position="21"/>
    </location>
</feature>
<reference evidence="3 4" key="1">
    <citation type="submission" date="2023-10" db="EMBL/GenBank/DDBJ databases">
        <title>Bacteria for the degradation of biodegradable plastic PBAT(Polybutylene adipate terephthalate).</title>
        <authorList>
            <person name="Weon H.-Y."/>
            <person name="Yeon J."/>
        </authorList>
    </citation>
    <scope>NUCLEOTIDE SEQUENCE [LARGE SCALE GENOMIC DNA]</scope>
    <source>
        <strain evidence="3 4">SBD 7-3</strain>
    </source>
</reference>
<dbReference type="SUPFAM" id="SSF49464">
    <property type="entry name" value="Carboxypeptidase regulatory domain-like"/>
    <property type="match status" value="2"/>
</dbReference>
<evidence type="ECO:0000313" key="4">
    <source>
        <dbReference type="Proteomes" id="UP001303946"/>
    </source>
</evidence>
<dbReference type="RefSeq" id="WP_316701320.1">
    <property type="nucleotide sequence ID" value="NZ_CP136336.1"/>
</dbReference>